<protein>
    <submittedName>
        <fullName evidence="1">Uncharacterized protein</fullName>
    </submittedName>
</protein>
<dbReference type="AlphaFoldDB" id="A0A6L2N145"/>
<gene>
    <name evidence="1" type="ORF">Tci_051868</name>
</gene>
<sequence>MEDHTSDWRRLVLISGLGQTMNACSRVFTGVIYGDDFVSCADIIGIKHQHKVVGDTLVDFWFRSGILASKVVDIELGEGSSPLTQTGLADYLPGRVVWGN</sequence>
<proteinExistence type="predicted"/>
<accession>A0A6L2N145</accession>
<comment type="caution">
    <text evidence="1">The sequence shown here is derived from an EMBL/GenBank/DDBJ whole genome shotgun (WGS) entry which is preliminary data.</text>
</comment>
<evidence type="ECO:0000313" key="1">
    <source>
        <dbReference type="EMBL" id="GEU79890.1"/>
    </source>
</evidence>
<dbReference type="EMBL" id="BKCJ010007968">
    <property type="protein sequence ID" value="GEU79890.1"/>
    <property type="molecule type" value="Genomic_DNA"/>
</dbReference>
<name>A0A6L2N145_TANCI</name>
<reference evidence="1" key="1">
    <citation type="journal article" date="2019" name="Sci. Rep.">
        <title>Draft genome of Tanacetum cinerariifolium, the natural source of mosquito coil.</title>
        <authorList>
            <person name="Yamashiro T."/>
            <person name="Shiraishi A."/>
            <person name="Satake H."/>
            <person name="Nakayama K."/>
        </authorList>
    </citation>
    <scope>NUCLEOTIDE SEQUENCE</scope>
</reference>
<organism evidence="1">
    <name type="scientific">Tanacetum cinerariifolium</name>
    <name type="common">Dalmatian daisy</name>
    <name type="synonym">Chrysanthemum cinerariifolium</name>
    <dbReference type="NCBI Taxonomy" id="118510"/>
    <lineage>
        <taxon>Eukaryota</taxon>
        <taxon>Viridiplantae</taxon>
        <taxon>Streptophyta</taxon>
        <taxon>Embryophyta</taxon>
        <taxon>Tracheophyta</taxon>
        <taxon>Spermatophyta</taxon>
        <taxon>Magnoliopsida</taxon>
        <taxon>eudicotyledons</taxon>
        <taxon>Gunneridae</taxon>
        <taxon>Pentapetalae</taxon>
        <taxon>asterids</taxon>
        <taxon>campanulids</taxon>
        <taxon>Asterales</taxon>
        <taxon>Asteraceae</taxon>
        <taxon>Asteroideae</taxon>
        <taxon>Anthemideae</taxon>
        <taxon>Anthemidinae</taxon>
        <taxon>Tanacetum</taxon>
    </lineage>
</organism>